<dbReference type="OrthoDB" id="9975554at2759"/>
<dbReference type="Proteomes" id="UP000789390">
    <property type="component" value="Unassembled WGS sequence"/>
</dbReference>
<keyword evidence="1" id="KW-0812">Transmembrane</keyword>
<reference evidence="2" key="1">
    <citation type="submission" date="2021-11" db="EMBL/GenBank/DDBJ databases">
        <authorList>
            <person name="Schell T."/>
        </authorList>
    </citation>
    <scope>NUCLEOTIDE SEQUENCE</scope>
    <source>
        <strain evidence="2">M5</strain>
    </source>
</reference>
<protein>
    <submittedName>
        <fullName evidence="2">Uncharacterized protein</fullName>
    </submittedName>
</protein>
<accession>A0A8J2WJI9</accession>
<evidence type="ECO:0000313" key="2">
    <source>
        <dbReference type="EMBL" id="CAH0106847.1"/>
    </source>
</evidence>
<feature type="transmembrane region" description="Helical" evidence="1">
    <location>
        <begin position="78"/>
        <end position="100"/>
    </location>
</feature>
<evidence type="ECO:0000313" key="3">
    <source>
        <dbReference type="Proteomes" id="UP000789390"/>
    </source>
</evidence>
<feature type="transmembrane region" description="Helical" evidence="1">
    <location>
        <begin position="6"/>
        <end position="23"/>
    </location>
</feature>
<keyword evidence="1" id="KW-0472">Membrane</keyword>
<feature type="transmembrane region" description="Helical" evidence="1">
    <location>
        <begin position="120"/>
        <end position="141"/>
    </location>
</feature>
<proteinExistence type="predicted"/>
<keyword evidence="1" id="KW-1133">Transmembrane helix</keyword>
<organism evidence="2 3">
    <name type="scientific">Daphnia galeata</name>
    <dbReference type="NCBI Taxonomy" id="27404"/>
    <lineage>
        <taxon>Eukaryota</taxon>
        <taxon>Metazoa</taxon>
        <taxon>Ecdysozoa</taxon>
        <taxon>Arthropoda</taxon>
        <taxon>Crustacea</taxon>
        <taxon>Branchiopoda</taxon>
        <taxon>Diplostraca</taxon>
        <taxon>Cladocera</taxon>
        <taxon>Anomopoda</taxon>
        <taxon>Daphniidae</taxon>
        <taxon>Daphnia</taxon>
    </lineage>
</organism>
<dbReference type="AlphaFoldDB" id="A0A8J2WJI9"/>
<evidence type="ECO:0000256" key="1">
    <source>
        <dbReference type="SAM" id="Phobius"/>
    </source>
</evidence>
<name>A0A8J2WJI9_9CRUS</name>
<comment type="caution">
    <text evidence="2">The sequence shown here is derived from an EMBL/GenBank/DDBJ whole genome shotgun (WGS) entry which is preliminary data.</text>
</comment>
<dbReference type="EMBL" id="CAKKLH010000235">
    <property type="protein sequence ID" value="CAH0106847.1"/>
    <property type="molecule type" value="Genomic_DNA"/>
</dbReference>
<keyword evidence="3" id="KW-1185">Reference proteome</keyword>
<gene>
    <name evidence="2" type="ORF">DGAL_LOCUS10009</name>
</gene>
<dbReference type="Gene3D" id="1.20.1070.10">
    <property type="entry name" value="Rhodopsin 7-helix transmembrane proteins"/>
    <property type="match status" value="1"/>
</dbReference>
<sequence>MASICFLVLFVACMALNIVIYRQTKILLRESRMVEATPSDNSSVVANPSQFSSAVTPMAIHVGRKKLGQLEIEATRTLIIGMTSLCIMPCLNVVFVATFFACRLVFGHQSAACNSNFSEMWPFVKDMCLIPAIYGPIIFLLRNKELRAAWSCV</sequence>